<keyword evidence="5 8" id="KW-0564">Palmitate</keyword>
<protein>
    <recommendedName>
        <fullName evidence="8">Variable large protein</fullName>
    </recommendedName>
</protein>
<accession>I0FEH6</accession>
<evidence type="ECO:0000256" key="9">
    <source>
        <dbReference type="SAM" id="Phobius"/>
    </source>
</evidence>
<name>I0FEH6_BORCA</name>
<dbReference type="InterPro" id="IPR000680">
    <property type="entry name" value="Borrelia_lipo"/>
</dbReference>
<reference evidence="11" key="2">
    <citation type="submission" date="2012-03" db="EMBL/GenBank/DDBJ databases">
        <title>Complete genome sequence of Borrelia crocidurae.</title>
        <authorList>
            <person name="Elbir H."/>
            <person name="Gimenez G."/>
            <person name="Robert C."/>
            <person name="Raoult D."/>
            <person name="Drancourt M."/>
        </authorList>
    </citation>
    <scope>NUCLEOTIDE SEQUENCE [LARGE SCALE GENOMIC DNA]</scope>
    <source>
        <strain evidence="11">Achema</strain>
        <plasmid evidence="11">unnamed12</plasmid>
    </source>
</reference>
<dbReference type="PATRIC" id="fig|1155096.3.peg.1125"/>
<keyword evidence="10" id="KW-0614">Plasmid</keyword>
<comment type="subcellular location">
    <subcellularLocation>
        <location evidence="2 8">Cell outer membrane</location>
        <topology evidence="2 8">Lipid-anchor</topology>
    </subcellularLocation>
</comment>
<evidence type="ECO:0000313" key="11">
    <source>
        <dbReference type="Proteomes" id="UP000005212"/>
    </source>
</evidence>
<reference evidence="10 11" key="1">
    <citation type="journal article" date="2012" name="J. Bacteriol.">
        <title>Complete Genome Sequence of Borrelia crocidurae.</title>
        <authorList>
            <person name="Elbir H."/>
            <person name="Gimenez G."/>
            <person name="Robert C."/>
            <person name="Bergstrom S."/>
            <person name="Cutler S."/>
            <person name="Raoult D."/>
            <person name="Drancourt M."/>
        </authorList>
    </citation>
    <scope>NUCLEOTIDE SEQUENCE [LARGE SCALE GENOMIC DNA]</scope>
    <source>
        <strain evidence="10 11">Achema</strain>
        <plasmid evidence="11">unnamed12</plasmid>
    </source>
</reference>
<sequence length="126" mass="13354">MIKKLKMVIVQGVLMLVNQESYLGILVIMVLLLLMQRNQQLVQLKQLGEVTGADILQAMIKDNGYAYKLANTNPTAAVAGFTSPKHATIAGAIALRAMAKGGKFSNSNAADDIVTSVKGTSSKCSS</sequence>
<geneLocation type="plasmid" evidence="11">
    <name>unnamed12</name>
</geneLocation>
<evidence type="ECO:0000256" key="8">
    <source>
        <dbReference type="RuleBase" id="RU363105"/>
    </source>
</evidence>
<dbReference type="Proteomes" id="UP000005212">
    <property type="component" value="Plasmid unnamed12"/>
</dbReference>
<dbReference type="HOGENOM" id="CLU_129159_0_0_12"/>
<dbReference type="SUPFAM" id="SSF74748">
    <property type="entry name" value="Variable surface antigen VlsE"/>
    <property type="match status" value="1"/>
</dbReference>
<keyword evidence="6 8" id="KW-0998">Cell outer membrane</keyword>
<keyword evidence="9" id="KW-0812">Transmembrane</keyword>
<evidence type="ECO:0000256" key="6">
    <source>
        <dbReference type="ARBA" id="ARBA00023237"/>
    </source>
</evidence>
<gene>
    <name evidence="10" type="ordered locus">Q7M_1426</name>
</gene>
<dbReference type="Pfam" id="PF00921">
    <property type="entry name" value="Lipoprotein_2"/>
    <property type="match status" value="1"/>
</dbReference>
<dbReference type="AlphaFoldDB" id="I0FEH6"/>
<keyword evidence="9" id="KW-1133">Transmembrane helix</keyword>
<evidence type="ECO:0000256" key="4">
    <source>
        <dbReference type="ARBA" id="ARBA00023136"/>
    </source>
</evidence>
<feature type="transmembrane region" description="Helical" evidence="9">
    <location>
        <begin position="12"/>
        <end position="35"/>
    </location>
</feature>
<organism evidence="10 11">
    <name type="scientific">Borrelia crocidurae (strain Achema)</name>
    <dbReference type="NCBI Taxonomy" id="1155096"/>
    <lineage>
        <taxon>Bacteria</taxon>
        <taxon>Pseudomonadati</taxon>
        <taxon>Spirochaetota</taxon>
        <taxon>Spirochaetia</taxon>
        <taxon>Spirochaetales</taxon>
        <taxon>Borreliaceae</taxon>
        <taxon>Borrelia</taxon>
    </lineage>
</organism>
<keyword evidence="4 8" id="KW-0472">Membrane</keyword>
<dbReference type="EMBL" id="CP003438">
    <property type="protein sequence ID" value="AFI31882.1"/>
    <property type="molecule type" value="Genomic_DNA"/>
</dbReference>
<evidence type="ECO:0000256" key="7">
    <source>
        <dbReference type="ARBA" id="ARBA00023288"/>
    </source>
</evidence>
<evidence type="ECO:0000256" key="1">
    <source>
        <dbReference type="ARBA" id="ARBA00003932"/>
    </source>
</evidence>
<comment type="function">
    <text evidence="1 8">The Vlp and Vsp proteins are antigenically distinct proteins, only one vlp or vsp gene is transcriptionally active at any one time. Switching between these genes is a mechanism of host immune response evasion.</text>
</comment>
<keyword evidence="7 8" id="KW-0449">Lipoprotein</keyword>
<dbReference type="GO" id="GO:0009279">
    <property type="term" value="C:cell outer membrane"/>
    <property type="evidence" value="ECO:0007669"/>
    <property type="project" value="UniProtKB-SubCell"/>
</dbReference>
<keyword evidence="3" id="KW-0732">Signal</keyword>
<evidence type="ECO:0000256" key="3">
    <source>
        <dbReference type="ARBA" id="ARBA00022729"/>
    </source>
</evidence>
<proteinExistence type="predicted"/>
<evidence type="ECO:0000313" key="10">
    <source>
        <dbReference type="EMBL" id="AFI31882.1"/>
    </source>
</evidence>
<dbReference type="KEGG" id="bcw:Q7M_1426"/>
<evidence type="ECO:0000256" key="2">
    <source>
        <dbReference type="ARBA" id="ARBA00004459"/>
    </source>
</evidence>
<evidence type="ECO:0000256" key="5">
    <source>
        <dbReference type="ARBA" id="ARBA00023139"/>
    </source>
</evidence>